<dbReference type="AlphaFoldDB" id="A0A0D2S197"/>
<reference evidence="2 4" key="1">
    <citation type="journal article" date="2012" name="Nature">
        <title>Repeated polyploidization of Gossypium genomes and the evolution of spinnable cotton fibres.</title>
        <authorList>
            <person name="Paterson A.H."/>
            <person name="Wendel J.F."/>
            <person name="Gundlach H."/>
            <person name="Guo H."/>
            <person name="Jenkins J."/>
            <person name="Jin D."/>
            <person name="Llewellyn D."/>
            <person name="Showmaker K.C."/>
            <person name="Shu S."/>
            <person name="Udall J."/>
            <person name="Yoo M.J."/>
            <person name="Byers R."/>
            <person name="Chen W."/>
            <person name="Doron-Faigenboim A."/>
            <person name="Duke M.V."/>
            <person name="Gong L."/>
            <person name="Grimwood J."/>
            <person name="Grover C."/>
            <person name="Grupp K."/>
            <person name="Hu G."/>
            <person name="Lee T.H."/>
            <person name="Li J."/>
            <person name="Lin L."/>
            <person name="Liu T."/>
            <person name="Marler B.S."/>
            <person name="Page J.T."/>
            <person name="Roberts A.W."/>
            <person name="Romanel E."/>
            <person name="Sanders W.S."/>
            <person name="Szadkowski E."/>
            <person name="Tan X."/>
            <person name="Tang H."/>
            <person name="Xu C."/>
            <person name="Wang J."/>
            <person name="Wang Z."/>
            <person name="Zhang D."/>
            <person name="Zhang L."/>
            <person name="Ashrafi H."/>
            <person name="Bedon F."/>
            <person name="Bowers J.E."/>
            <person name="Brubaker C.L."/>
            <person name="Chee P.W."/>
            <person name="Das S."/>
            <person name="Gingle A.R."/>
            <person name="Haigler C.H."/>
            <person name="Harker D."/>
            <person name="Hoffmann L.V."/>
            <person name="Hovav R."/>
            <person name="Jones D.C."/>
            <person name="Lemke C."/>
            <person name="Mansoor S."/>
            <person name="ur Rahman M."/>
            <person name="Rainville L.N."/>
            <person name="Rambani A."/>
            <person name="Reddy U.K."/>
            <person name="Rong J.K."/>
            <person name="Saranga Y."/>
            <person name="Scheffler B.E."/>
            <person name="Scheffler J.A."/>
            <person name="Stelly D.M."/>
            <person name="Triplett B.A."/>
            <person name="Van Deynze A."/>
            <person name="Vaslin M.F."/>
            <person name="Waghmare V.N."/>
            <person name="Walford S.A."/>
            <person name="Wright R.J."/>
            <person name="Zaki E.A."/>
            <person name="Zhang T."/>
            <person name="Dennis E.S."/>
            <person name="Mayer K.F."/>
            <person name="Peterson D.G."/>
            <person name="Rokhsar D.S."/>
            <person name="Wang X."/>
            <person name="Schmutz J."/>
        </authorList>
    </citation>
    <scope>NUCLEOTIDE SEQUENCE [LARGE SCALE GENOMIC DNA]</scope>
</reference>
<proteinExistence type="predicted"/>
<dbReference type="STRING" id="29730.A0A0D2S197"/>
<dbReference type="KEGG" id="gra:105791762"/>
<evidence type="ECO:0000256" key="1">
    <source>
        <dbReference type="SAM" id="MobiDB-lite"/>
    </source>
</evidence>
<dbReference type="eggNOG" id="ENOG502S7NN">
    <property type="taxonomic scope" value="Eukaryota"/>
</dbReference>
<protein>
    <submittedName>
        <fullName evidence="2">Uncharacterized protein</fullName>
    </submittedName>
</protein>
<evidence type="ECO:0000313" key="5">
    <source>
        <dbReference type="Proteomes" id="UP000593578"/>
    </source>
</evidence>
<gene>
    <name evidence="2" type="ORF">B456_004G171400</name>
    <name evidence="3" type="ORF">Gorai_014978</name>
</gene>
<dbReference type="Proteomes" id="UP000593578">
    <property type="component" value="Unassembled WGS sequence"/>
</dbReference>
<accession>A0A0D2S197</accession>
<evidence type="ECO:0000313" key="4">
    <source>
        <dbReference type="Proteomes" id="UP000032304"/>
    </source>
</evidence>
<dbReference type="OMA" id="WTSMLKQ"/>
<dbReference type="OrthoDB" id="1938779at2759"/>
<dbReference type="EMBL" id="JABEZZ010000004">
    <property type="protein sequence ID" value="MBA0584152.1"/>
    <property type="molecule type" value="Genomic_DNA"/>
</dbReference>
<evidence type="ECO:0000313" key="3">
    <source>
        <dbReference type="EMBL" id="MBA0584152.1"/>
    </source>
</evidence>
<keyword evidence="4" id="KW-1185">Reference proteome</keyword>
<evidence type="ECO:0000313" key="2">
    <source>
        <dbReference type="EMBL" id="KJB25000.1"/>
    </source>
</evidence>
<feature type="region of interest" description="Disordered" evidence="1">
    <location>
        <begin position="23"/>
        <end position="61"/>
    </location>
</feature>
<sequence length="128" mass="14883">MAALCVNHPNFRYKNCCSSLQRRETRSRHRPRFLVVSSSHNNDESLERSTSSSKTKKEDKEKRQLLFGRVLGSVQKLGIGLKEKISPQRKGDWKDVMLMSLSFAVYVYMSQKLVCAYCAWMSMLKQSW</sequence>
<reference evidence="3" key="3">
    <citation type="submission" date="2020-04" db="EMBL/GenBank/DDBJ databases">
        <authorList>
            <person name="Grover C.E."/>
            <person name="Arick M.A. II"/>
            <person name="Thrash A."/>
            <person name="Conover J.L."/>
            <person name="Sanders W.S."/>
            <person name="Peterson D.G."/>
            <person name="Scheffler J.A."/>
            <person name="Scheffler B.E."/>
            <person name="Wendel J.F."/>
        </authorList>
    </citation>
    <scope>NUCLEOTIDE SEQUENCE</scope>
    <source>
        <strain evidence="3">8</strain>
        <tissue evidence="3">Leaf</tissue>
    </source>
</reference>
<dbReference type="Gramene" id="KJB25000">
    <property type="protein sequence ID" value="KJB25000"/>
    <property type="gene ID" value="B456_004G171400"/>
</dbReference>
<reference evidence="3 5" key="2">
    <citation type="journal article" date="2019" name="Genome Biol. Evol.">
        <title>Insights into the evolution of the New World diploid cottons (Gossypium, subgenus Houzingenia) based on genome sequencing.</title>
        <authorList>
            <person name="Grover C.E."/>
            <person name="Arick M.A. 2nd"/>
            <person name="Thrash A."/>
            <person name="Conover J.L."/>
            <person name="Sanders W.S."/>
            <person name="Peterson D.G."/>
            <person name="Frelichowski J.E."/>
            <person name="Scheffler J.A."/>
            <person name="Scheffler B.E."/>
            <person name="Wendel J.F."/>
        </authorList>
    </citation>
    <scope>NUCLEOTIDE SEQUENCE [LARGE SCALE GENOMIC DNA]</scope>
    <source>
        <strain evidence="3">8</strain>
        <tissue evidence="3">Leaf</tissue>
    </source>
</reference>
<dbReference type="EMBL" id="CM001743">
    <property type="protein sequence ID" value="KJB25000.1"/>
    <property type="molecule type" value="Genomic_DNA"/>
</dbReference>
<dbReference type="Proteomes" id="UP000032304">
    <property type="component" value="Chromosome 4"/>
</dbReference>
<organism evidence="2 4">
    <name type="scientific">Gossypium raimondii</name>
    <name type="common">Peruvian cotton</name>
    <name type="synonym">Gossypium klotzschianum subsp. raimondii</name>
    <dbReference type="NCBI Taxonomy" id="29730"/>
    <lineage>
        <taxon>Eukaryota</taxon>
        <taxon>Viridiplantae</taxon>
        <taxon>Streptophyta</taxon>
        <taxon>Embryophyta</taxon>
        <taxon>Tracheophyta</taxon>
        <taxon>Spermatophyta</taxon>
        <taxon>Magnoliopsida</taxon>
        <taxon>eudicotyledons</taxon>
        <taxon>Gunneridae</taxon>
        <taxon>Pentapetalae</taxon>
        <taxon>rosids</taxon>
        <taxon>malvids</taxon>
        <taxon>Malvales</taxon>
        <taxon>Malvaceae</taxon>
        <taxon>Malvoideae</taxon>
        <taxon>Gossypium</taxon>
    </lineage>
</organism>
<name>A0A0D2S197_GOSRA</name>